<comment type="caution">
    <text evidence="6">The sequence shown here is derived from an EMBL/GenBank/DDBJ whole genome shotgun (WGS) entry which is preliminary data.</text>
</comment>
<comment type="subcellular location">
    <subcellularLocation>
        <location evidence="1">Cell envelope</location>
    </subcellularLocation>
</comment>
<dbReference type="Proteomes" id="UP000639396">
    <property type="component" value="Unassembled WGS sequence"/>
</dbReference>
<keyword evidence="7" id="KW-1185">Reference proteome</keyword>
<dbReference type="PROSITE" id="PS51257">
    <property type="entry name" value="PROKAR_LIPOPROTEIN"/>
    <property type="match status" value="1"/>
</dbReference>
<dbReference type="SUPFAM" id="SSF53850">
    <property type="entry name" value="Periplasmic binding protein-like II"/>
    <property type="match status" value="1"/>
</dbReference>
<keyword evidence="3" id="KW-0813">Transport</keyword>
<name>A0A927H166_9BACL</name>
<feature type="chain" id="PRO_5038930591" evidence="5">
    <location>
        <begin position="25"/>
        <end position="449"/>
    </location>
</feature>
<proteinExistence type="inferred from homology"/>
<dbReference type="PANTHER" id="PTHR43649">
    <property type="entry name" value="ARABINOSE-BINDING PROTEIN-RELATED"/>
    <property type="match status" value="1"/>
</dbReference>
<dbReference type="Gene3D" id="3.40.190.10">
    <property type="entry name" value="Periplasmic binding protein-like II"/>
    <property type="match status" value="1"/>
</dbReference>
<protein>
    <submittedName>
        <fullName evidence="6">Extracellular solute-binding protein</fullName>
    </submittedName>
</protein>
<dbReference type="InterPro" id="IPR006059">
    <property type="entry name" value="SBP"/>
</dbReference>
<evidence type="ECO:0000256" key="1">
    <source>
        <dbReference type="ARBA" id="ARBA00004196"/>
    </source>
</evidence>
<dbReference type="EMBL" id="JACXJA010000017">
    <property type="protein sequence ID" value="MBD2863179.1"/>
    <property type="molecule type" value="Genomic_DNA"/>
</dbReference>
<evidence type="ECO:0000256" key="3">
    <source>
        <dbReference type="ARBA" id="ARBA00022448"/>
    </source>
</evidence>
<evidence type="ECO:0000256" key="5">
    <source>
        <dbReference type="SAM" id="SignalP"/>
    </source>
</evidence>
<gene>
    <name evidence="6" type="ORF">IDH45_14395</name>
</gene>
<dbReference type="AlphaFoldDB" id="A0A927H166"/>
<reference evidence="6" key="1">
    <citation type="submission" date="2020-09" db="EMBL/GenBank/DDBJ databases">
        <title>A novel bacterium of genus Paenibacillus, isolated from South China Sea.</title>
        <authorList>
            <person name="Huang H."/>
            <person name="Mo K."/>
            <person name="Hu Y."/>
        </authorList>
    </citation>
    <scope>NUCLEOTIDE SEQUENCE</scope>
    <source>
        <strain evidence="6">IB182363</strain>
    </source>
</reference>
<accession>A0A927H166</accession>
<dbReference type="RefSeq" id="WP_190928746.1">
    <property type="nucleotide sequence ID" value="NZ_JACXJA010000017.1"/>
</dbReference>
<comment type="similarity">
    <text evidence="2">Belongs to the bacterial solute-binding protein 1 family.</text>
</comment>
<dbReference type="Pfam" id="PF01547">
    <property type="entry name" value="SBP_bac_1"/>
    <property type="match status" value="1"/>
</dbReference>
<keyword evidence="4 5" id="KW-0732">Signal</keyword>
<feature type="signal peptide" evidence="5">
    <location>
        <begin position="1"/>
        <end position="24"/>
    </location>
</feature>
<evidence type="ECO:0000256" key="4">
    <source>
        <dbReference type="ARBA" id="ARBA00022729"/>
    </source>
</evidence>
<sequence>MKKASTIQSSLALLLLGISVIGCSGNSAEPSGTAGLPGEAAKAGEADAQKQLSSEPVTLKVNNWNTAFQQAEFDKYFAEPLRKKYPNITLEYLDFTKGSGNVLDNLISAGSTPDIVFTDHPNLAGLLDYDFPLDLNTYAARFSVDLKRVDPQVLEGGKSIGTGGELLALPVYSDRMMWFYNKDAFDRFGIPYPTDDMTWDEAISVFKRLSRVDGGTQYSAFRTINLLMTGSQWGLSLFDPKTGRASFQSDEWKKSLALLQEINSIPGNTKLTNEDFYQKQTLASLMQSFNIMVNLLDTAEQKGQKINWDVASMPQLKEKPGISGSNKPLYFMVSKASKHKDHAFAAVAHLMSSKEAQTLLSENGKMTVLSDPDIQKAFGTKLDILKGRNTAAVYKHKMAELPYTNKFNRLALLEMIGAGNEVLNGNADINSALRNAEEKANKLIDEKKK</sequence>
<organism evidence="6 7">
    <name type="scientific">Paenibacillus oceani</name>
    <dbReference type="NCBI Taxonomy" id="2772510"/>
    <lineage>
        <taxon>Bacteria</taxon>
        <taxon>Bacillati</taxon>
        <taxon>Bacillota</taxon>
        <taxon>Bacilli</taxon>
        <taxon>Bacillales</taxon>
        <taxon>Paenibacillaceae</taxon>
        <taxon>Paenibacillus</taxon>
    </lineage>
</organism>
<evidence type="ECO:0000256" key="2">
    <source>
        <dbReference type="ARBA" id="ARBA00008520"/>
    </source>
</evidence>
<evidence type="ECO:0000313" key="7">
    <source>
        <dbReference type="Proteomes" id="UP000639396"/>
    </source>
</evidence>
<dbReference type="InterPro" id="IPR050490">
    <property type="entry name" value="Bact_solute-bd_prot1"/>
</dbReference>
<dbReference type="GO" id="GO:0030313">
    <property type="term" value="C:cell envelope"/>
    <property type="evidence" value="ECO:0007669"/>
    <property type="project" value="UniProtKB-SubCell"/>
</dbReference>
<evidence type="ECO:0000313" key="6">
    <source>
        <dbReference type="EMBL" id="MBD2863179.1"/>
    </source>
</evidence>
<dbReference type="PANTHER" id="PTHR43649:SF31">
    <property type="entry name" value="SN-GLYCEROL-3-PHOSPHATE-BINDING PERIPLASMIC PROTEIN UGPB"/>
    <property type="match status" value="1"/>
</dbReference>